<comment type="caution">
    <text evidence="2">The sequence shown here is derived from an EMBL/GenBank/DDBJ whole genome shotgun (WGS) entry which is preliminary data.</text>
</comment>
<protein>
    <recommendedName>
        <fullName evidence="4">Sortase</fullName>
    </recommendedName>
</protein>
<name>A0A1F6AFX9_9BACT</name>
<evidence type="ECO:0000256" key="1">
    <source>
        <dbReference type="ARBA" id="ARBA00022801"/>
    </source>
</evidence>
<evidence type="ECO:0008006" key="4">
    <source>
        <dbReference type="Google" id="ProtNLM"/>
    </source>
</evidence>
<dbReference type="Proteomes" id="UP000178759">
    <property type="component" value="Unassembled WGS sequence"/>
</dbReference>
<accession>A0A1F6AFX9</accession>
<dbReference type="SUPFAM" id="SSF63817">
    <property type="entry name" value="Sortase"/>
    <property type="match status" value="1"/>
</dbReference>
<evidence type="ECO:0000313" key="3">
    <source>
        <dbReference type="Proteomes" id="UP000178759"/>
    </source>
</evidence>
<gene>
    <name evidence="2" type="ORF">A3A79_00375</name>
</gene>
<dbReference type="Pfam" id="PF04203">
    <property type="entry name" value="Sortase"/>
    <property type="match status" value="1"/>
</dbReference>
<sequence>MLGFLFVTFPTAYKTLYTGTLTPPQASLETSSSTTNIFDFGPIRIDQKLLGLTVPSQQPLRIVIPSRKIDLSVVEAPVINGYWELSETTASHGVGSANPGEIGNTVIFAHAREGLFLPIRDIQVSEVIYVLTKDRWYRYTVAQTQLVDPNQVEVIAPTPDETLTLFTCSGFFDTKRLIVIAKPQR</sequence>
<dbReference type="Gene3D" id="2.40.260.10">
    <property type="entry name" value="Sortase"/>
    <property type="match status" value="1"/>
</dbReference>
<dbReference type="GO" id="GO:0016787">
    <property type="term" value="F:hydrolase activity"/>
    <property type="evidence" value="ECO:0007669"/>
    <property type="project" value="UniProtKB-KW"/>
</dbReference>
<dbReference type="AlphaFoldDB" id="A0A1F6AFX9"/>
<keyword evidence="1" id="KW-0378">Hydrolase</keyword>
<evidence type="ECO:0000313" key="2">
    <source>
        <dbReference type="EMBL" id="OGG23649.1"/>
    </source>
</evidence>
<reference evidence="2 3" key="1">
    <citation type="journal article" date="2016" name="Nat. Commun.">
        <title>Thousands of microbial genomes shed light on interconnected biogeochemical processes in an aquifer system.</title>
        <authorList>
            <person name="Anantharaman K."/>
            <person name="Brown C.T."/>
            <person name="Hug L.A."/>
            <person name="Sharon I."/>
            <person name="Castelle C.J."/>
            <person name="Probst A.J."/>
            <person name="Thomas B.C."/>
            <person name="Singh A."/>
            <person name="Wilkins M.J."/>
            <person name="Karaoz U."/>
            <person name="Brodie E.L."/>
            <person name="Williams K.H."/>
            <person name="Hubbard S.S."/>
            <person name="Banfield J.F."/>
        </authorList>
    </citation>
    <scope>NUCLEOTIDE SEQUENCE [LARGE SCALE GENOMIC DNA]</scope>
</reference>
<dbReference type="InterPro" id="IPR005754">
    <property type="entry name" value="Sortase"/>
</dbReference>
<dbReference type="STRING" id="1798392.A3A79_00375"/>
<proteinExistence type="predicted"/>
<dbReference type="EMBL" id="MFJV01000001">
    <property type="protein sequence ID" value="OGG23649.1"/>
    <property type="molecule type" value="Genomic_DNA"/>
</dbReference>
<dbReference type="NCBIfam" id="TIGR01076">
    <property type="entry name" value="sortase_fam"/>
    <property type="match status" value="1"/>
</dbReference>
<organism evidence="2 3">
    <name type="scientific">Candidatus Gottesmanbacteria bacterium RIFCSPLOWO2_01_FULL_43_11b</name>
    <dbReference type="NCBI Taxonomy" id="1798392"/>
    <lineage>
        <taxon>Bacteria</taxon>
        <taxon>Candidatus Gottesmaniibacteriota</taxon>
    </lineage>
</organism>
<dbReference type="InterPro" id="IPR023365">
    <property type="entry name" value="Sortase_dom-sf"/>
</dbReference>